<feature type="transmembrane region" description="Helical" evidence="14">
    <location>
        <begin position="396"/>
        <end position="419"/>
    </location>
</feature>
<evidence type="ECO:0000313" key="15">
    <source>
        <dbReference type="EMBL" id="SHL20644.1"/>
    </source>
</evidence>
<comment type="subcellular location">
    <subcellularLocation>
        <location evidence="1">Cell membrane</location>
        <topology evidence="1">Multi-pass membrane protein</topology>
    </subcellularLocation>
</comment>
<feature type="transmembrane region" description="Helical" evidence="14">
    <location>
        <begin position="372"/>
        <end position="390"/>
    </location>
</feature>
<dbReference type="OrthoDB" id="9789704at2"/>
<name>A0A1M6YQQ0_9GAMM</name>
<evidence type="ECO:0000256" key="10">
    <source>
        <dbReference type="ARBA" id="ARBA00023136"/>
    </source>
</evidence>
<dbReference type="PANTHER" id="PTHR48086:SF3">
    <property type="entry name" value="SODIUM_PROLINE SYMPORTER"/>
    <property type="match status" value="1"/>
</dbReference>
<evidence type="ECO:0000256" key="5">
    <source>
        <dbReference type="ARBA" id="ARBA00022692"/>
    </source>
</evidence>
<feature type="transmembrane region" description="Helical" evidence="14">
    <location>
        <begin position="155"/>
        <end position="175"/>
    </location>
</feature>
<protein>
    <submittedName>
        <fullName evidence="15">Solute:Na+ symporter, SSS family</fullName>
    </submittedName>
</protein>
<keyword evidence="7 14" id="KW-1133">Transmembrane helix</keyword>
<gene>
    <name evidence="15" type="ORF">SAMN05192556_10970</name>
</gene>
<evidence type="ECO:0000256" key="13">
    <source>
        <dbReference type="RuleBase" id="RU362091"/>
    </source>
</evidence>
<dbReference type="AlphaFoldDB" id="A0A1M6YQQ0"/>
<feature type="transmembrane region" description="Helical" evidence="14">
    <location>
        <begin position="75"/>
        <end position="94"/>
    </location>
</feature>
<comment type="similarity">
    <text evidence="2 13">Belongs to the sodium:solute symporter (SSF) (TC 2.A.21) family.</text>
</comment>
<proteinExistence type="inferred from homology"/>
<sequence>MNDAMIVTAITLAYLGIVLWVGLRARGRGGSGLEGYVAGGRHVGVVILFFILGAEVFSAFAFLGTPGWAYQHGAPAFYILAYLSLVPITIWVLGPRVAALGRERGYLTQGDMLADHYRSRPLGVLAGIIGVMALVPYLTIQIAGAGLLFQAATDGLVPFWLGALLAFLVVAAYVFCSGLSGIGWTNLVQGIMMIAIAWFLGLAIPEHLFGGVGEMFARLQIEAPEHLVLPGATNMGWGYFSTAILVSAFGGAMWPHMFMKFYSADSGRTLRRVSVFYPLYAYLLVPLLFIGFAGALVFAEMPLKRPDTVLLKLVMEVAAFPPWVVGLMLSGALAAAMSTGANLAHTAAVVLVRDVLGTTLMRDVGERATVAATRWSVLALSLIAYGLALFNPASLVMILLTAYGLIVQLLPMVLGALFFPLLNRRSAMAGAIAGSLSFLLLEFGFGSPLGWHAGVWGMLANLAVLGLCQALLRERGAARVLD</sequence>
<keyword evidence="16" id="KW-1185">Reference proteome</keyword>
<dbReference type="GO" id="GO:0006814">
    <property type="term" value="P:sodium ion transport"/>
    <property type="evidence" value="ECO:0007669"/>
    <property type="project" value="UniProtKB-KW"/>
</dbReference>
<keyword evidence="6" id="KW-0769">Symport</keyword>
<feature type="transmembrane region" description="Helical" evidence="14">
    <location>
        <begin position="43"/>
        <end position="63"/>
    </location>
</feature>
<dbReference type="Gene3D" id="1.20.1730.10">
    <property type="entry name" value="Sodium/glucose cotransporter"/>
    <property type="match status" value="1"/>
</dbReference>
<evidence type="ECO:0000256" key="14">
    <source>
        <dbReference type="SAM" id="Phobius"/>
    </source>
</evidence>
<dbReference type="InterPro" id="IPR050277">
    <property type="entry name" value="Sodium:Solute_Symporter"/>
</dbReference>
<dbReference type="GO" id="GO:0015293">
    <property type="term" value="F:symporter activity"/>
    <property type="evidence" value="ECO:0007669"/>
    <property type="project" value="UniProtKB-KW"/>
</dbReference>
<keyword evidence="4" id="KW-1003">Cell membrane</keyword>
<evidence type="ECO:0000256" key="6">
    <source>
        <dbReference type="ARBA" id="ARBA00022847"/>
    </source>
</evidence>
<dbReference type="InterPro" id="IPR001734">
    <property type="entry name" value="Na/solute_symporter"/>
</dbReference>
<feature type="transmembrane region" description="Helical" evidence="14">
    <location>
        <begin position="237"/>
        <end position="258"/>
    </location>
</feature>
<dbReference type="EMBL" id="FRAL01000009">
    <property type="protein sequence ID" value="SHL20644.1"/>
    <property type="molecule type" value="Genomic_DNA"/>
</dbReference>
<reference evidence="16" key="1">
    <citation type="submission" date="2016-11" db="EMBL/GenBank/DDBJ databases">
        <authorList>
            <person name="Varghese N."/>
            <person name="Submissions S."/>
        </authorList>
    </citation>
    <scope>NUCLEOTIDE SEQUENCE [LARGE SCALE GENOMIC DNA]</scope>
    <source>
        <strain evidence="16">ALO Sharm</strain>
    </source>
</reference>
<accession>A0A1M6YQQ0</accession>
<feature type="transmembrane region" description="Helical" evidence="14">
    <location>
        <begin position="319"/>
        <end position="352"/>
    </location>
</feature>
<evidence type="ECO:0000256" key="2">
    <source>
        <dbReference type="ARBA" id="ARBA00006434"/>
    </source>
</evidence>
<feature type="transmembrane region" description="Helical" evidence="14">
    <location>
        <begin position="122"/>
        <end position="149"/>
    </location>
</feature>
<comment type="catalytic activity">
    <reaction evidence="12">
        <text>L-proline(in) + Na(+)(in) = L-proline(out) + Na(+)(out)</text>
        <dbReference type="Rhea" id="RHEA:28967"/>
        <dbReference type="ChEBI" id="CHEBI:29101"/>
        <dbReference type="ChEBI" id="CHEBI:60039"/>
    </reaction>
</comment>
<keyword evidence="3" id="KW-0813">Transport</keyword>
<evidence type="ECO:0000256" key="7">
    <source>
        <dbReference type="ARBA" id="ARBA00022989"/>
    </source>
</evidence>
<dbReference type="RefSeq" id="WP_064699024.1">
    <property type="nucleotide sequence ID" value="NZ_BDEO01000005.1"/>
</dbReference>
<feature type="transmembrane region" description="Helical" evidence="14">
    <location>
        <begin position="451"/>
        <end position="472"/>
    </location>
</feature>
<dbReference type="InterPro" id="IPR038377">
    <property type="entry name" value="Na/Glc_symporter_sf"/>
</dbReference>
<feature type="transmembrane region" description="Helical" evidence="14">
    <location>
        <begin position="6"/>
        <end position="23"/>
    </location>
</feature>
<dbReference type="CDD" id="cd10322">
    <property type="entry name" value="SLC5sbd"/>
    <property type="match status" value="1"/>
</dbReference>
<dbReference type="PROSITE" id="PS50283">
    <property type="entry name" value="NA_SOLUT_SYMP_3"/>
    <property type="match status" value="1"/>
</dbReference>
<evidence type="ECO:0000313" key="16">
    <source>
        <dbReference type="Proteomes" id="UP000184248"/>
    </source>
</evidence>
<keyword evidence="9" id="KW-0406">Ion transport</keyword>
<evidence type="ECO:0000256" key="4">
    <source>
        <dbReference type="ARBA" id="ARBA00022475"/>
    </source>
</evidence>
<evidence type="ECO:0000256" key="3">
    <source>
        <dbReference type="ARBA" id="ARBA00022448"/>
    </source>
</evidence>
<evidence type="ECO:0000256" key="12">
    <source>
        <dbReference type="ARBA" id="ARBA00033708"/>
    </source>
</evidence>
<keyword evidence="11" id="KW-0739">Sodium transport</keyword>
<keyword evidence="10 14" id="KW-0472">Membrane</keyword>
<keyword evidence="8" id="KW-0915">Sodium</keyword>
<evidence type="ECO:0000256" key="8">
    <source>
        <dbReference type="ARBA" id="ARBA00023053"/>
    </source>
</evidence>
<feature type="transmembrane region" description="Helical" evidence="14">
    <location>
        <begin position="426"/>
        <end position="445"/>
    </location>
</feature>
<dbReference type="Proteomes" id="UP000184248">
    <property type="component" value="Unassembled WGS sequence"/>
</dbReference>
<keyword evidence="5 14" id="KW-0812">Transmembrane</keyword>
<feature type="transmembrane region" description="Helical" evidence="14">
    <location>
        <begin position="279"/>
        <end position="299"/>
    </location>
</feature>
<evidence type="ECO:0000256" key="11">
    <source>
        <dbReference type="ARBA" id="ARBA00023201"/>
    </source>
</evidence>
<dbReference type="Pfam" id="PF00474">
    <property type="entry name" value="SSF"/>
    <property type="match status" value="1"/>
</dbReference>
<dbReference type="GO" id="GO:0005886">
    <property type="term" value="C:plasma membrane"/>
    <property type="evidence" value="ECO:0007669"/>
    <property type="project" value="UniProtKB-SubCell"/>
</dbReference>
<evidence type="ECO:0000256" key="9">
    <source>
        <dbReference type="ARBA" id="ARBA00023065"/>
    </source>
</evidence>
<organism evidence="15 16">
    <name type="scientific">Halomonas caseinilytica</name>
    <dbReference type="NCBI Taxonomy" id="438744"/>
    <lineage>
        <taxon>Bacteria</taxon>
        <taxon>Pseudomonadati</taxon>
        <taxon>Pseudomonadota</taxon>
        <taxon>Gammaproteobacteria</taxon>
        <taxon>Oceanospirillales</taxon>
        <taxon>Halomonadaceae</taxon>
        <taxon>Halomonas</taxon>
    </lineage>
</organism>
<feature type="transmembrane region" description="Helical" evidence="14">
    <location>
        <begin position="187"/>
        <end position="205"/>
    </location>
</feature>
<evidence type="ECO:0000256" key="1">
    <source>
        <dbReference type="ARBA" id="ARBA00004651"/>
    </source>
</evidence>
<dbReference type="PANTHER" id="PTHR48086">
    <property type="entry name" value="SODIUM/PROLINE SYMPORTER-RELATED"/>
    <property type="match status" value="1"/>
</dbReference>